<evidence type="ECO:0000313" key="1">
    <source>
        <dbReference type="EMBL" id="XBH15741.1"/>
    </source>
</evidence>
<gene>
    <name evidence="1" type="ORF">P8935_14295</name>
</gene>
<organism evidence="1">
    <name type="scientific">Telmatobacter sp. DSM 110680</name>
    <dbReference type="NCBI Taxonomy" id="3036704"/>
    <lineage>
        <taxon>Bacteria</taxon>
        <taxon>Pseudomonadati</taxon>
        <taxon>Acidobacteriota</taxon>
        <taxon>Terriglobia</taxon>
        <taxon>Terriglobales</taxon>
        <taxon>Acidobacteriaceae</taxon>
        <taxon>Telmatobacter</taxon>
    </lineage>
</organism>
<sequence length="357" mass="41420">MNQPHSAASAVSSVHRYFSWRSSAEGPPVEFPNGAVWDDRLVPEWRYPLSVLSHVQREMPATALRFYFTKNPYELPEYGNDVVAVLWQEERSKIPTYARHVRGVIHCCLQMKPFLGFHPRLGLNKYEAVLTFQYLRDWALHLRSRYGVRHVPKGWPPALHDSPRVLAIPLGYHSQEELPQIPMAERRLDAFFTGQLSTPLPRTSYRYWTTDSKTQARKQLWDVLLRLRKDTEWRIETADIAGGETKGQCPEFHAYSSKMMNSRICLAPRGTMAETFRHYEGWRAGCLVITNILPPEPFLAGAPAIQVENWRELPQLLKKYARDLDALEHYRMSSLKFWQTRLSESVIGVQVAQFLRV</sequence>
<dbReference type="RefSeq" id="WP_348260972.1">
    <property type="nucleotide sequence ID" value="NZ_CP121196.1"/>
</dbReference>
<dbReference type="EMBL" id="CP121196">
    <property type="protein sequence ID" value="XBH15741.1"/>
    <property type="molecule type" value="Genomic_DNA"/>
</dbReference>
<evidence type="ECO:0008006" key="2">
    <source>
        <dbReference type="Google" id="ProtNLM"/>
    </source>
</evidence>
<name>A0AAU7DEG6_9BACT</name>
<dbReference type="AlphaFoldDB" id="A0AAU7DEG6"/>
<proteinExistence type="predicted"/>
<protein>
    <recommendedName>
        <fullName evidence="2">Exostosin GT47 domain-containing protein</fullName>
    </recommendedName>
</protein>
<reference evidence="1" key="1">
    <citation type="submission" date="2023-03" db="EMBL/GenBank/DDBJ databases">
        <title>Edaphobacter sp.</title>
        <authorList>
            <person name="Huber K.J."/>
            <person name="Papendorf J."/>
            <person name="Pilke C."/>
            <person name="Bunk B."/>
            <person name="Sproeer C."/>
            <person name="Pester M."/>
        </authorList>
    </citation>
    <scope>NUCLEOTIDE SEQUENCE</scope>
    <source>
        <strain evidence="1">DSM 110680</strain>
    </source>
</reference>
<accession>A0AAU7DEG6</accession>